<dbReference type="RefSeq" id="WP_073338817.1">
    <property type="nucleotide sequence ID" value="NZ_FQXM01000014.1"/>
</dbReference>
<dbReference type="STRING" id="1121316.SAMN02745207_02559"/>
<feature type="signal peptide" evidence="1">
    <location>
        <begin position="1"/>
        <end position="19"/>
    </location>
</feature>
<proteinExistence type="predicted"/>
<organism evidence="2 3">
    <name type="scientific">Clostridium grantii DSM 8605</name>
    <dbReference type="NCBI Taxonomy" id="1121316"/>
    <lineage>
        <taxon>Bacteria</taxon>
        <taxon>Bacillati</taxon>
        <taxon>Bacillota</taxon>
        <taxon>Clostridia</taxon>
        <taxon>Eubacteriales</taxon>
        <taxon>Clostridiaceae</taxon>
        <taxon>Clostridium</taxon>
    </lineage>
</organism>
<accession>A0A1M5VZA4</accession>
<dbReference type="OrthoDB" id="9810153at2"/>
<dbReference type="EMBL" id="FQXM01000014">
    <property type="protein sequence ID" value="SHH80334.1"/>
    <property type="molecule type" value="Genomic_DNA"/>
</dbReference>
<keyword evidence="3" id="KW-1185">Reference proteome</keyword>
<name>A0A1M5VZA4_9CLOT</name>
<dbReference type="AlphaFoldDB" id="A0A1M5VZA4"/>
<protein>
    <submittedName>
        <fullName evidence="2">Uncharacterized protein YpuA, DUF1002 family</fullName>
    </submittedName>
</protein>
<evidence type="ECO:0000313" key="3">
    <source>
        <dbReference type="Proteomes" id="UP000184447"/>
    </source>
</evidence>
<gene>
    <name evidence="2" type="ORF">SAMN02745207_02559</name>
</gene>
<evidence type="ECO:0000256" key="1">
    <source>
        <dbReference type="SAM" id="SignalP"/>
    </source>
</evidence>
<keyword evidence="1" id="KW-0732">Signal</keyword>
<dbReference type="Proteomes" id="UP000184447">
    <property type="component" value="Unassembled WGS sequence"/>
</dbReference>
<dbReference type="Pfam" id="PF06207">
    <property type="entry name" value="DUF1002"/>
    <property type="match status" value="1"/>
</dbReference>
<feature type="chain" id="PRO_5039201402" evidence="1">
    <location>
        <begin position="20"/>
        <end position="288"/>
    </location>
</feature>
<dbReference type="InterPro" id="IPR009343">
    <property type="entry name" value="DUF1002"/>
</dbReference>
<sequence>MKKILVLLLSLLLMTSVVAYGDSFKVVSLGNDLSEKQKADMLSIFNVKESEAEIILITNEDEKSYLSGIASSSQIGTRAISSAYIEPLPEESGLTVSTINLTWVTETMIANALTTAGVKDAKVIAAAPFNVSGTAALTGIIKGFEKATDTKLDVDATNAANMEIVTTGELGEDIGQEKAAEFMSDLKEDIVKNKLSSPEEITAAIERLSKDYNVQLSKEQIDQIIDVMQKISKLDINIDDITSQLKNISGKISQVLEQGEETKSFLSGISEILKNIGEWLKGIVSRIA</sequence>
<evidence type="ECO:0000313" key="2">
    <source>
        <dbReference type="EMBL" id="SHH80334.1"/>
    </source>
</evidence>
<reference evidence="2 3" key="1">
    <citation type="submission" date="2016-11" db="EMBL/GenBank/DDBJ databases">
        <authorList>
            <person name="Jaros S."/>
            <person name="Januszkiewicz K."/>
            <person name="Wedrychowicz H."/>
        </authorList>
    </citation>
    <scope>NUCLEOTIDE SEQUENCE [LARGE SCALE GENOMIC DNA]</scope>
    <source>
        <strain evidence="2 3">DSM 8605</strain>
    </source>
</reference>